<dbReference type="SUPFAM" id="SSF51395">
    <property type="entry name" value="FMN-linked oxidoreductases"/>
    <property type="match status" value="1"/>
</dbReference>
<sequence>MAKLNDSLTFKHGATISNRFVQPPMLTNSGIEGEASEDTINYWKHHSKSGGMLITEYIYVTSEGGPAISWAKDRTQLAVYDDKFIPQLKKVATAMKSSGNKAIMQIAETGREASGRVALYGKPVYAPTAMNFPFLPYKVHEYSDEQIKNVIKGFSEAVRRAVEAGFDGVEIHGANHYLIQQFFSTYSNHRTDHWGGSLEKRMNFPLAVVESVMNAVKKYAPKDFIVGYRISPEEINPDNVGYTWHESTQLIKAITDKFDLDYIHLSLPAYDQKPKDSDKTFAELFRPVLGEGTKEIIVGGVNSPEKARDAMKYTDLVAVGKENIIDPLFAEKILTGHEDEIIDKITIDQTKKNGMTQGMIENFSAAKVGNPLPGAENIRSLHTKPGAWSEMTYIDSPEMK</sequence>
<accession>A0ABS1LUB9</accession>
<evidence type="ECO:0000256" key="2">
    <source>
        <dbReference type="ARBA" id="ARBA00023002"/>
    </source>
</evidence>
<organism evidence="4 5">
    <name type="scientific">Lactobacillus kitasatonis</name>
    <dbReference type="NCBI Taxonomy" id="237446"/>
    <lineage>
        <taxon>Bacteria</taxon>
        <taxon>Bacillati</taxon>
        <taxon>Bacillota</taxon>
        <taxon>Bacilli</taxon>
        <taxon>Lactobacillales</taxon>
        <taxon>Lactobacillaceae</taxon>
        <taxon>Lactobacillus</taxon>
    </lineage>
</organism>
<dbReference type="EMBL" id="JAEHNR010000024">
    <property type="protein sequence ID" value="MBL1071620.1"/>
    <property type="molecule type" value="Genomic_DNA"/>
</dbReference>
<protein>
    <submittedName>
        <fullName evidence="4">NADH-dependent oxidoreductase</fullName>
    </submittedName>
</protein>
<proteinExistence type="predicted"/>
<keyword evidence="5" id="KW-1185">Reference proteome</keyword>
<name>A0ABS1LUB9_9LACO</name>
<reference evidence="4 5" key="1">
    <citation type="journal article" date="2021" name="Microorganisms">
        <title>Dual Inhibition of Salmonella enterica and Clostridium perfringens by New Probiotic Candidates Isolated from Chicken Intestinal Mucosa.</title>
        <authorList>
            <person name="Lone A."/>
            <person name="Mottawea W."/>
            <person name="Ait Chait Y."/>
            <person name="Hammami R."/>
        </authorList>
    </citation>
    <scope>NUCLEOTIDE SEQUENCE [LARGE SCALE GENOMIC DNA]</scope>
    <source>
        <strain evidence="4 5">A12</strain>
    </source>
</reference>
<evidence type="ECO:0000256" key="1">
    <source>
        <dbReference type="ARBA" id="ARBA00022630"/>
    </source>
</evidence>
<evidence type="ECO:0000313" key="5">
    <source>
        <dbReference type="Proteomes" id="UP000640912"/>
    </source>
</evidence>
<keyword evidence="1" id="KW-0285">Flavoprotein</keyword>
<dbReference type="PANTHER" id="PTHR43656:SF2">
    <property type="entry name" value="BINDING OXIDOREDUCTASE, PUTATIVE (AFU_ORTHOLOGUE AFUA_2G08260)-RELATED"/>
    <property type="match status" value="1"/>
</dbReference>
<dbReference type="Gene3D" id="3.20.20.70">
    <property type="entry name" value="Aldolase class I"/>
    <property type="match status" value="1"/>
</dbReference>
<evidence type="ECO:0000259" key="3">
    <source>
        <dbReference type="Pfam" id="PF00724"/>
    </source>
</evidence>
<dbReference type="PANTHER" id="PTHR43656">
    <property type="entry name" value="BINDING OXIDOREDUCTASE, PUTATIVE (AFU_ORTHOLOGUE AFUA_2G08260)-RELATED"/>
    <property type="match status" value="1"/>
</dbReference>
<feature type="domain" description="NADH:flavin oxidoreductase/NADH oxidase N-terminal" evidence="3">
    <location>
        <begin position="8"/>
        <end position="339"/>
    </location>
</feature>
<gene>
    <name evidence="4" type="ORF">JEM47_03755</name>
</gene>
<dbReference type="InterPro" id="IPR013785">
    <property type="entry name" value="Aldolase_TIM"/>
</dbReference>
<evidence type="ECO:0000313" key="4">
    <source>
        <dbReference type="EMBL" id="MBL1071620.1"/>
    </source>
</evidence>
<dbReference type="RefSeq" id="WP_202017777.1">
    <property type="nucleotide sequence ID" value="NZ_JAEHNR010000024.1"/>
</dbReference>
<dbReference type="InterPro" id="IPR051799">
    <property type="entry name" value="NADH_flavin_oxidoreductase"/>
</dbReference>
<comment type="caution">
    <text evidence="4">The sequence shown here is derived from an EMBL/GenBank/DDBJ whole genome shotgun (WGS) entry which is preliminary data.</text>
</comment>
<dbReference type="InterPro" id="IPR001155">
    <property type="entry name" value="OxRdtase_FMN_N"/>
</dbReference>
<dbReference type="Pfam" id="PF00724">
    <property type="entry name" value="Oxidored_FMN"/>
    <property type="match status" value="1"/>
</dbReference>
<keyword evidence="2" id="KW-0560">Oxidoreductase</keyword>
<dbReference type="Proteomes" id="UP000640912">
    <property type="component" value="Unassembled WGS sequence"/>
</dbReference>